<name>H0JSZ0_9NOCA</name>
<feature type="compositionally biased region" description="Basic and acidic residues" evidence="1">
    <location>
        <begin position="647"/>
        <end position="675"/>
    </location>
</feature>
<organism evidence="2 3">
    <name type="scientific">Rhodococcus pyridinivorans AK37</name>
    <dbReference type="NCBI Taxonomy" id="1114960"/>
    <lineage>
        <taxon>Bacteria</taxon>
        <taxon>Bacillati</taxon>
        <taxon>Actinomycetota</taxon>
        <taxon>Actinomycetes</taxon>
        <taxon>Mycobacteriales</taxon>
        <taxon>Nocardiaceae</taxon>
        <taxon>Rhodococcus</taxon>
    </lineage>
</organism>
<feature type="compositionally biased region" description="Basic and acidic residues" evidence="1">
    <location>
        <begin position="130"/>
        <end position="144"/>
    </location>
</feature>
<sequence>MRSAAQRIVVHRPLPCPDPVDLTADRDHRVDERVEFGDVLALGGLDHEGAGHREAHRRRVEAVVGQTLRDVVDRHPRRLRQRTQIEDALVGDHAGLPRVQHREVLVETTRDVVGRRDRRQRRATQPLGTHHLDVRPGDRQDRRRSVGRRRDRSRSPESRLRRMARQVRGQMRTDADRADTRTAATVRDAERLVQVQVAHIAPELARPRQTHESVEVGTVDVHLTAGVVHGTADVGDVVLVHTVRGRIGDHDRGQARTVVGDLGAQVVEIDIPVRAARDDLDTHARHHGGCGIGAVRARRDQADVPIGVAAIEVVVTDREQTRVLALAAGVGLQAHGVVSRHRGEPAFEVGDEAADPRRLIRRSEGVQTRELGPGDGFHLGGGVELHRARAQRDHRPVEGEVLVGQAPQVTHHRGLGAVAGERRMLQELAGAGKGLRQRRSLGGVPGGDAEGAQDRVDVRRGGGLVARDRHVIVVDPVQVDAGLEGGGEHGVDTPRDAHEDGVEELIVDNLDATGAQTVGEAAGVPGDAAGDAGEAFGAVVRGVHGREHGEEHLGGADVAGGLLTADVLLTGLQREAVGRVAVRVHRDTDEASGQGAGVGATDGEVAGVRPAEAHRHTEPLGGAEARVGTLLPGRGDQGHGQQVGADSDERAAAVGRRDDRSGVDDAARSAGHLEDHAEELALGKSVGSEVDGDDLDTERFGAGRQHRGGLREQVDVDDQARALGLAVCAAQQGHGLGSGGGLVEHRRVRDLHAGQVGDHGLEVQQRLEASLADLRLVGGVGRVPGGVLDDVAQQHGRRERVVVAVADHRRRHGVLRRECLQFGEYVVLGAGRVEDVEAGRHVVCTVVEDGGRHRGGGEGVEGIDSHDVEDPVQAGGVGADVAIGEVRGDGICHRSSRAGRRGPHARGRARWFLPLCRELAERAPERFGRPEPFPVGGRVLPPLSRDVGAHAVPVA</sequence>
<feature type="region of interest" description="Disordered" evidence="1">
    <location>
        <begin position="115"/>
        <end position="182"/>
    </location>
</feature>
<gene>
    <name evidence="2" type="ORF">AK37_14006</name>
</gene>
<reference evidence="2 3" key="1">
    <citation type="submission" date="2011-12" db="EMBL/GenBank/DDBJ databases">
        <authorList>
            <person name="Kriszt B."/>
            <person name="Tancsics A."/>
            <person name="Cserhati M."/>
            <person name="Toth A."/>
            <person name="Nagy I."/>
            <person name="Horvath B."/>
            <person name="Tamura T."/>
            <person name="Kukolya J."/>
            <person name="Szoboszlay S."/>
        </authorList>
    </citation>
    <scope>NUCLEOTIDE SEQUENCE [LARGE SCALE GENOMIC DNA]</scope>
    <source>
        <strain evidence="2 3">AK37</strain>
    </source>
</reference>
<proteinExistence type="predicted"/>
<dbReference type="EMBL" id="AHBW01000044">
    <property type="protein sequence ID" value="EHK82903.1"/>
    <property type="molecule type" value="Genomic_DNA"/>
</dbReference>
<comment type="caution">
    <text evidence="2">The sequence shown here is derived from an EMBL/GenBank/DDBJ whole genome shotgun (WGS) entry which is preliminary data.</text>
</comment>
<evidence type="ECO:0000313" key="2">
    <source>
        <dbReference type="EMBL" id="EHK82903.1"/>
    </source>
</evidence>
<accession>H0JSZ0</accession>
<dbReference type="PATRIC" id="fig|1114960.4.peg.2858"/>
<feature type="region of interest" description="Disordered" evidence="1">
    <location>
        <begin position="610"/>
        <end position="675"/>
    </location>
</feature>
<dbReference type="AlphaFoldDB" id="H0JSZ0"/>
<feature type="compositionally biased region" description="Basic and acidic residues" evidence="1">
    <location>
        <begin position="171"/>
        <end position="180"/>
    </location>
</feature>
<protein>
    <submittedName>
        <fullName evidence="2">Putative metal-dependent RNase</fullName>
    </submittedName>
</protein>
<dbReference type="Proteomes" id="UP000005064">
    <property type="component" value="Unassembled WGS sequence"/>
</dbReference>
<evidence type="ECO:0000256" key="1">
    <source>
        <dbReference type="SAM" id="MobiDB-lite"/>
    </source>
</evidence>
<evidence type="ECO:0000313" key="3">
    <source>
        <dbReference type="Proteomes" id="UP000005064"/>
    </source>
</evidence>